<proteinExistence type="predicted"/>
<protein>
    <submittedName>
        <fullName evidence="1">Uncharacterized protein</fullName>
    </submittedName>
</protein>
<evidence type="ECO:0000313" key="1">
    <source>
        <dbReference type="EMBL" id="CAE6473534.1"/>
    </source>
</evidence>
<accession>A0A8H3C2V2</accession>
<reference evidence="1" key="1">
    <citation type="submission" date="2021-01" db="EMBL/GenBank/DDBJ databases">
        <authorList>
            <person name="Kaushik A."/>
        </authorList>
    </citation>
    <scope>NUCLEOTIDE SEQUENCE</scope>
    <source>
        <strain evidence="1">AG4-R118</strain>
    </source>
</reference>
<name>A0A8H3C2V2_9AGAM</name>
<dbReference type="Proteomes" id="UP000663888">
    <property type="component" value="Unassembled WGS sequence"/>
</dbReference>
<sequence length="445" mass="50781">MFRRDIPGSTYRVSNASIVSSRKLFGRQKVVTIQFTKEWATKNPLYDWYIGQTRLKRHVVHAIQLRKERKQPFLHEYLVLYMGNEKSDNSNSNKSDNGNSDKTYFRLERRQLENEDQPLASLLSHGVEAYDTLEETIGFEDPLTPSDCLAQLDFTTGIHIAIILEICRAIHKHPSAKVYTLQRFNCYFFAQNVLLCSARATYQSNDMTMMIARIIEKYDGKPPVSDIGCSANGPPLYKPPNSSISPLMMLKENSSIEFLTHNDYCSHCWRRSLLLRGRSSGCNMYSVENLQGLFWDGASGVIEQVLGSINAGSAFQNVLWSTDSGPRLENICNAFMFWTVHNEWDMRLDAFQRMLFEPIPAPKQPELGYTEEKNTVCAQSLAATQENLLGISLEHNLWSQLQAEGAQHPGFLVNDHHQEELRDFLSTSYFASRKKLMELVGAHIS</sequence>
<gene>
    <name evidence="1" type="ORF">RDB_LOCUS111482</name>
</gene>
<evidence type="ECO:0000313" key="2">
    <source>
        <dbReference type="Proteomes" id="UP000663888"/>
    </source>
</evidence>
<dbReference type="EMBL" id="CAJMWX010001190">
    <property type="protein sequence ID" value="CAE6473534.1"/>
    <property type="molecule type" value="Genomic_DNA"/>
</dbReference>
<dbReference type="AlphaFoldDB" id="A0A8H3C2V2"/>
<comment type="caution">
    <text evidence="1">The sequence shown here is derived from an EMBL/GenBank/DDBJ whole genome shotgun (WGS) entry which is preliminary data.</text>
</comment>
<organism evidence="1 2">
    <name type="scientific">Rhizoctonia solani</name>
    <dbReference type="NCBI Taxonomy" id="456999"/>
    <lineage>
        <taxon>Eukaryota</taxon>
        <taxon>Fungi</taxon>
        <taxon>Dikarya</taxon>
        <taxon>Basidiomycota</taxon>
        <taxon>Agaricomycotina</taxon>
        <taxon>Agaricomycetes</taxon>
        <taxon>Cantharellales</taxon>
        <taxon>Ceratobasidiaceae</taxon>
        <taxon>Rhizoctonia</taxon>
    </lineage>
</organism>